<proteinExistence type="predicted"/>
<feature type="non-terminal residue" evidence="2">
    <location>
        <position position="106"/>
    </location>
</feature>
<organism evidence="2 3">
    <name type="scientific">Gigaspora margarita</name>
    <dbReference type="NCBI Taxonomy" id="4874"/>
    <lineage>
        <taxon>Eukaryota</taxon>
        <taxon>Fungi</taxon>
        <taxon>Fungi incertae sedis</taxon>
        <taxon>Mucoromycota</taxon>
        <taxon>Glomeromycotina</taxon>
        <taxon>Glomeromycetes</taxon>
        <taxon>Diversisporales</taxon>
        <taxon>Gigasporaceae</taxon>
        <taxon>Gigaspora</taxon>
    </lineage>
</organism>
<feature type="region of interest" description="Disordered" evidence="1">
    <location>
        <begin position="81"/>
        <end position="106"/>
    </location>
</feature>
<dbReference type="Proteomes" id="UP000789901">
    <property type="component" value="Unassembled WGS sequence"/>
</dbReference>
<keyword evidence="3" id="KW-1185">Reference proteome</keyword>
<evidence type="ECO:0000313" key="3">
    <source>
        <dbReference type="Proteomes" id="UP000789901"/>
    </source>
</evidence>
<comment type="caution">
    <text evidence="2">The sequence shown here is derived from an EMBL/GenBank/DDBJ whole genome shotgun (WGS) entry which is preliminary data.</text>
</comment>
<evidence type="ECO:0000256" key="1">
    <source>
        <dbReference type="SAM" id="MobiDB-lite"/>
    </source>
</evidence>
<sequence>KIMKYILSLFHERRLRIITAHGLMEEIIAGDGIDQGEVISLLIWWMFYVPLLTRVQEESELGYIVEQNPGQGTQCNSITIQKESKRHSTTGDYGPALQKDDIKPNS</sequence>
<name>A0ABN7XK11_GIGMA</name>
<reference evidence="2 3" key="1">
    <citation type="submission" date="2021-06" db="EMBL/GenBank/DDBJ databases">
        <authorList>
            <person name="Kallberg Y."/>
            <person name="Tangrot J."/>
            <person name="Rosling A."/>
        </authorList>
    </citation>
    <scope>NUCLEOTIDE SEQUENCE [LARGE SCALE GENOMIC DNA]</scope>
    <source>
        <strain evidence="2 3">120-4 pot B 10/14</strain>
    </source>
</reference>
<evidence type="ECO:0000313" key="2">
    <source>
        <dbReference type="EMBL" id="CAG8855547.1"/>
    </source>
</evidence>
<gene>
    <name evidence="2" type="ORF">GMARGA_LOCUS44368</name>
</gene>
<feature type="non-terminal residue" evidence="2">
    <location>
        <position position="1"/>
    </location>
</feature>
<accession>A0ABN7XK11</accession>
<protein>
    <submittedName>
        <fullName evidence="2">44159_t:CDS:1</fullName>
    </submittedName>
</protein>
<dbReference type="EMBL" id="CAJVQB010150461">
    <property type="protein sequence ID" value="CAG8855547.1"/>
    <property type="molecule type" value="Genomic_DNA"/>
</dbReference>